<feature type="domain" description="DUF4140" evidence="4">
    <location>
        <begin position="51"/>
        <end position="148"/>
    </location>
</feature>
<feature type="coiled-coil region" evidence="1">
    <location>
        <begin position="110"/>
        <end position="144"/>
    </location>
</feature>
<evidence type="ECO:0000256" key="2">
    <source>
        <dbReference type="SAM" id="SignalP"/>
    </source>
</evidence>
<dbReference type="PANTHER" id="PTHR31005:SF8">
    <property type="entry name" value="DUF4139 DOMAIN-CONTAINING PROTEIN"/>
    <property type="match status" value="1"/>
</dbReference>
<dbReference type="EMBL" id="CP003364">
    <property type="protein sequence ID" value="AGA24790.1"/>
    <property type="molecule type" value="Genomic_DNA"/>
</dbReference>
<dbReference type="STRING" id="886293.Sinac_0348"/>
<reference evidence="5 6" key="1">
    <citation type="submission" date="2012-02" db="EMBL/GenBank/DDBJ databases">
        <title>Complete sequence of chromosome of Singulisphaera acidiphila DSM 18658.</title>
        <authorList>
            <consortium name="US DOE Joint Genome Institute (JGI-PGF)"/>
            <person name="Lucas S."/>
            <person name="Copeland A."/>
            <person name="Lapidus A."/>
            <person name="Glavina del Rio T."/>
            <person name="Dalin E."/>
            <person name="Tice H."/>
            <person name="Bruce D."/>
            <person name="Goodwin L."/>
            <person name="Pitluck S."/>
            <person name="Peters L."/>
            <person name="Ovchinnikova G."/>
            <person name="Chertkov O."/>
            <person name="Kyrpides N."/>
            <person name="Mavromatis K."/>
            <person name="Ivanova N."/>
            <person name="Brettin T."/>
            <person name="Detter J.C."/>
            <person name="Han C."/>
            <person name="Larimer F."/>
            <person name="Land M."/>
            <person name="Hauser L."/>
            <person name="Markowitz V."/>
            <person name="Cheng J.-F."/>
            <person name="Hugenholtz P."/>
            <person name="Woyke T."/>
            <person name="Wu D."/>
            <person name="Tindall B."/>
            <person name="Pomrenke H."/>
            <person name="Brambilla E."/>
            <person name="Klenk H.-P."/>
            <person name="Eisen J.A."/>
        </authorList>
    </citation>
    <scope>NUCLEOTIDE SEQUENCE [LARGE SCALE GENOMIC DNA]</scope>
    <source>
        <strain evidence="6">ATCC BAA-1392 / DSM 18658 / VKM B-2454 / MOB10</strain>
    </source>
</reference>
<dbReference type="eggNOG" id="COG5316">
    <property type="taxonomic scope" value="Bacteria"/>
</dbReference>
<evidence type="ECO:0000259" key="3">
    <source>
        <dbReference type="Pfam" id="PF13598"/>
    </source>
</evidence>
<evidence type="ECO:0000256" key="1">
    <source>
        <dbReference type="SAM" id="Coils"/>
    </source>
</evidence>
<sequence>MSTTLWLVAVLACAQFGGIVESAPANADQNAQTPVENVPPPRPAASRVVAVTVYQGQALVTREVSVPEGEGTLELIVTPLPPQTVDSSLYTEGTEGLRVLSTRYRTRAVKEDTRQEVRAKEELLKKLQADAERLKNEAAVQVQDLQYLQKLEGFTGSALTNLTAKGRLDSEGVLTLSKFVMESRGVKAKAQTELRQQLQANAEVSEFARRQLAELSAGSSRVERDAVIVVHKTRHEAGAVRLGYLVGAANWWPQYRLRGAADDVPVRIESLAAVVQQTGESWSDVRVTLSTARPSLDAAPPELLPLKMNIAVPVNSGPIEADDDRSQRITEELGKLIDLPFKQETPFEDVIKYIRSSTRNSVFPDGIPIYVDPIGLQEAEKTVTSPVVFDLAQVPLRTSLKLILKQLGLVYQVRDGLLTITSSDSEDLVNPDGVVDGGGFEGGGFGGGMAGMGGMGFVWEQGQAAGSARLNQAAASDQAEEMRVQDDPVAGLRLGEKDSPSVTFNVAGRLDIPSRRDPQLLEVNRVELPAEYYAKAVPVLSPRVYRLAKLTNKSDTVLLPGEATVYVGTDFVGRMKLPLVAAGEPFVVGFGVDPQLQVSRRLVHKARTVQGGNQVFSYEFRISLRNYRSGPVKLQLWDRLPNPQGEAVVVNLVKTSAALSTDALYERTARTDNLLRWDLEVPQGTVGDKTMSLNYEFRLEYARDLPQPRFISGGLGENPIGGGAMGGIGGMGGGFRSVGPDENR</sequence>
<dbReference type="Proteomes" id="UP000010798">
    <property type="component" value="Chromosome"/>
</dbReference>
<dbReference type="NCBIfam" id="TIGR02231">
    <property type="entry name" value="mucoidy inhibitor MuiA family protein"/>
    <property type="match status" value="1"/>
</dbReference>
<dbReference type="OrthoDB" id="9777444at2"/>
<dbReference type="Pfam" id="PF13598">
    <property type="entry name" value="DUF4139"/>
    <property type="match status" value="1"/>
</dbReference>
<keyword evidence="6" id="KW-1185">Reference proteome</keyword>
<gene>
    <name evidence="5" type="ordered locus">Sinac_0348</name>
</gene>
<evidence type="ECO:0000313" key="6">
    <source>
        <dbReference type="Proteomes" id="UP000010798"/>
    </source>
</evidence>
<evidence type="ECO:0008006" key="7">
    <source>
        <dbReference type="Google" id="ProtNLM"/>
    </source>
</evidence>
<proteinExistence type="predicted"/>
<feature type="signal peptide" evidence="2">
    <location>
        <begin position="1"/>
        <end position="27"/>
    </location>
</feature>
<dbReference type="RefSeq" id="WP_015243975.1">
    <property type="nucleotide sequence ID" value="NC_019892.1"/>
</dbReference>
<dbReference type="HOGENOM" id="CLU_373343_0_0_0"/>
<dbReference type="AlphaFoldDB" id="L0D7F0"/>
<keyword evidence="1" id="KW-0175">Coiled coil</keyword>
<dbReference type="InterPro" id="IPR037291">
    <property type="entry name" value="DUF4139"/>
</dbReference>
<accession>L0D7F0</accession>
<evidence type="ECO:0000259" key="4">
    <source>
        <dbReference type="Pfam" id="PF13600"/>
    </source>
</evidence>
<evidence type="ECO:0000313" key="5">
    <source>
        <dbReference type="EMBL" id="AGA24790.1"/>
    </source>
</evidence>
<keyword evidence="2" id="KW-0732">Signal</keyword>
<feature type="domain" description="DUF4139" evidence="3">
    <location>
        <begin position="240"/>
        <end position="696"/>
    </location>
</feature>
<name>L0D7F0_SINAD</name>
<feature type="chain" id="PRO_5003940654" description="DUF4139 domain-containing protein" evidence="2">
    <location>
        <begin position="28"/>
        <end position="744"/>
    </location>
</feature>
<dbReference type="PANTHER" id="PTHR31005">
    <property type="entry name" value="DUF4139 DOMAIN-CONTAINING PROTEIN"/>
    <property type="match status" value="1"/>
</dbReference>
<protein>
    <recommendedName>
        <fullName evidence="7">DUF4139 domain-containing protein</fullName>
    </recommendedName>
</protein>
<dbReference type="InterPro" id="IPR011935">
    <property type="entry name" value="CHP02231"/>
</dbReference>
<dbReference type="KEGG" id="saci:Sinac_0348"/>
<organism evidence="5 6">
    <name type="scientific">Singulisphaera acidiphila (strain ATCC BAA-1392 / DSM 18658 / VKM B-2454 / MOB10)</name>
    <dbReference type="NCBI Taxonomy" id="886293"/>
    <lineage>
        <taxon>Bacteria</taxon>
        <taxon>Pseudomonadati</taxon>
        <taxon>Planctomycetota</taxon>
        <taxon>Planctomycetia</taxon>
        <taxon>Isosphaerales</taxon>
        <taxon>Isosphaeraceae</taxon>
        <taxon>Singulisphaera</taxon>
    </lineage>
</organism>
<dbReference type="InterPro" id="IPR025554">
    <property type="entry name" value="DUF4140"/>
</dbReference>
<dbReference type="Pfam" id="PF13600">
    <property type="entry name" value="DUF4140"/>
    <property type="match status" value="1"/>
</dbReference>